<name>A0A225WFP5_9STRA</name>
<dbReference type="InterPro" id="IPR001878">
    <property type="entry name" value="Znf_CCHC"/>
</dbReference>
<evidence type="ECO:0000256" key="4">
    <source>
        <dbReference type="ARBA" id="ARBA00022801"/>
    </source>
</evidence>
<feature type="domain" description="Integrase catalytic" evidence="14">
    <location>
        <begin position="514"/>
        <end position="678"/>
    </location>
</feature>
<keyword evidence="10" id="KW-0511">Multifunctional enzyme</keyword>
<keyword evidence="7" id="KW-0695">RNA-directed DNA polymerase</keyword>
<keyword evidence="8" id="KW-0239">DNA-directed DNA polymerase</keyword>
<dbReference type="GO" id="GO:0003887">
    <property type="term" value="F:DNA-directed DNA polymerase activity"/>
    <property type="evidence" value="ECO:0007669"/>
    <property type="project" value="UniProtKB-KW"/>
</dbReference>
<dbReference type="GO" id="GO:0004519">
    <property type="term" value="F:endonuclease activity"/>
    <property type="evidence" value="ECO:0007669"/>
    <property type="project" value="UniProtKB-KW"/>
</dbReference>
<proteinExistence type="predicted"/>
<feature type="compositionally biased region" description="Acidic residues" evidence="12">
    <location>
        <begin position="937"/>
        <end position="950"/>
    </location>
</feature>
<dbReference type="Gene3D" id="4.10.60.10">
    <property type="entry name" value="Zinc finger, CCHC-type"/>
    <property type="match status" value="1"/>
</dbReference>
<dbReference type="PANTHER" id="PTHR42648:SF11">
    <property type="entry name" value="TRANSPOSON TY4-P GAG-POL POLYPROTEIN"/>
    <property type="match status" value="1"/>
</dbReference>
<dbReference type="Proteomes" id="UP000198211">
    <property type="component" value="Unassembled WGS sequence"/>
</dbReference>
<dbReference type="Pfam" id="PF00665">
    <property type="entry name" value="rve"/>
    <property type="match status" value="1"/>
</dbReference>
<evidence type="ECO:0000259" key="14">
    <source>
        <dbReference type="PROSITE" id="PS50994"/>
    </source>
</evidence>
<evidence type="ECO:0000313" key="16">
    <source>
        <dbReference type="Proteomes" id="UP000198211"/>
    </source>
</evidence>
<dbReference type="GO" id="GO:0006310">
    <property type="term" value="P:DNA recombination"/>
    <property type="evidence" value="ECO:0007669"/>
    <property type="project" value="UniProtKB-KW"/>
</dbReference>
<feature type="region of interest" description="Disordered" evidence="12">
    <location>
        <begin position="937"/>
        <end position="966"/>
    </location>
</feature>
<dbReference type="GO" id="GO:0003964">
    <property type="term" value="F:RNA-directed DNA polymerase activity"/>
    <property type="evidence" value="ECO:0007669"/>
    <property type="project" value="UniProtKB-KW"/>
</dbReference>
<evidence type="ECO:0000256" key="12">
    <source>
        <dbReference type="SAM" id="MobiDB-lite"/>
    </source>
</evidence>
<dbReference type="InterPro" id="IPR012337">
    <property type="entry name" value="RNaseH-like_sf"/>
</dbReference>
<keyword evidence="11" id="KW-0863">Zinc-finger</keyword>
<keyword evidence="8" id="KW-0808">Transferase</keyword>
<keyword evidence="4" id="KW-0378">Hydrolase</keyword>
<keyword evidence="6" id="KW-0229">DNA integration</keyword>
<protein>
    <submittedName>
        <fullName evidence="15">Retrovirus-related Gag-pol Polyprotein</fullName>
    </submittedName>
</protein>
<feature type="region of interest" description="Disordered" evidence="12">
    <location>
        <begin position="183"/>
        <end position="216"/>
    </location>
</feature>
<dbReference type="PANTHER" id="PTHR42648">
    <property type="entry name" value="TRANSPOSASE, PUTATIVE-RELATED"/>
    <property type="match status" value="1"/>
</dbReference>
<dbReference type="Pfam" id="PF14223">
    <property type="entry name" value="Retrotran_gag_2"/>
    <property type="match status" value="1"/>
</dbReference>
<dbReference type="OrthoDB" id="123721at2759"/>
<dbReference type="SMART" id="SM00343">
    <property type="entry name" value="ZnF_C2HC"/>
    <property type="match status" value="1"/>
</dbReference>
<dbReference type="InterPro" id="IPR036875">
    <property type="entry name" value="Znf_CCHC_sf"/>
</dbReference>
<dbReference type="InterPro" id="IPR001584">
    <property type="entry name" value="Integrase_cat-core"/>
</dbReference>
<dbReference type="InterPro" id="IPR013103">
    <property type="entry name" value="RVT_2"/>
</dbReference>
<evidence type="ECO:0000259" key="13">
    <source>
        <dbReference type="PROSITE" id="PS50158"/>
    </source>
</evidence>
<evidence type="ECO:0000313" key="15">
    <source>
        <dbReference type="EMBL" id="OWZ16541.1"/>
    </source>
</evidence>
<evidence type="ECO:0000256" key="5">
    <source>
        <dbReference type="ARBA" id="ARBA00022842"/>
    </source>
</evidence>
<feature type="domain" description="CCHC-type" evidence="13">
    <location>
        <begin position="221"/>
        <end position="238"/>
    </location>
</feature>
<keyword evidence="2" id="KW-0479">Metal-binding</keyword>
<dbReference type="SUPFAM" id="SSF56672">
    <property type="entry name" value="DNA/RNA polymerases"/>
    <property type="match status" value="1"/>
</dbReference>
<dbReference type="SUPFAM" id="SSF53098">
    <property type="entry name" value="Ribonuclease H-like"/>
    <property type="match status" value="1"/>
</dbReference>
<dbReference type="CDD" id="cd09272">
    <property type="entry name" value="RNase_HI_RT_Ty1"/>
    <property type="match status" value="1"/>
</dbReference>
<keyword evidence="16" id="KW-1185">Reference proteome</keyword>
<evidence type="ECO:0000256" key="10">
    <source>
        <dbReference type="ARBA" id="ARBA00023268"/>
    </source>
</evidence>
<evidence type="ECO:0000256" key="11">
    <source>
        <dbReference type="PROSITE-ProRule" id="PRU00047"/>
    </source>
</evidence>
<dbReference type="PROSITE" id="PS50158">
    <property type="entry name" value="ZF_CCHC"/>
    <property type="match status" value="1"/>
</dbReference>
<feature type="region of interest" description="Disordered" evidence="12">
    <location>
        <begin position="851"/>
        <end position="894"/>
    </location>
</feature>
<evidence type="ECO:0000256" key="2">
    <source>
        <dbReference type="ARBA" id="ARBA00022723"/>
    </source>
</evidence>
<keyword evidence="8" id="KW-0548">Nucleotidyltransferase</keyword>
<dbReference type="GO" id="GO:0003676">
    <property type="term" value="F:nucleic acid binding"/>
    <property type="evidence" value="ECO:0007669"/>
    <property type="project" value="InterPro"/>
</dbReference>
<dbReference type="Pfam" id="PF07727">
    <property type="entry name" value="RVT_2"/>
    <property type="match status" value="1"/>
</dbReference>
<gene>
    <name evidence="15" type="ORF">PHMEG_0009655</name>
</gene>
<evidence type="ECO:0000256" key="9">
    <source>
        <dbReference type="ARBA" id="ARBA00023172"/>
    </source>
</evidence>
<dbReference type="GO" id="GO:0015074">
    <property type="term" value="P:DNA integration"/>
    <property type="evidence" value="ECO:0007669"/>
    <property type="project" value="UniProtKB-KW"/>
</dbReference>
<keyword evidence="11" id="KW-0862">Zinc</keyword>
<dbReference type="InterPro" id="IPR039537">
    <property type="entry name" value="Retrotran_Ty1/copia-like"/>
</dbReference>
<organism evidence="15 16">
    <name type="scientific">Phytophthora megakarya</name>
    <dbReference type="NCBI Taxonomy" id="4795"/>
    <lineage>
        <taxon>Eukaryota</taxon>
        <taxon>Sar</taxon>
        <taxon>Stramenopiles</taxon>
        <taxon>Oomycota</taxon>
        <taxon>Peronosporomycetes</taxon>
        <taxon>Peronosporales</taxon>
        <taxon>Peronosporaceae</taxon>
        <taxon>Phytophthora</taxon>
    </lineage>
</organism>
<evidence type="ECO:0000256" key="7">
    <source>
        <dbReference type="ARBA" id="ARBA00022918"/>
    </source>
</evidence>
<keyword evidence="3" id="KW-0255">Endonuclease</keyword>
<reference evidence="16" key="1">
    <citation type="submission" date="2017-03" db="EMBL/GenBank/DDBJ databases">
        <title>Phytopthora megakarya and P. palmivora, two closely related causual agents of cacao black pod achieved similar genome size and gene model numbers by different mechanisms.</title>
        <authorList>
            <person name="Ali S."/>
            <person name="Shao J."/>
            <person name="Larry D.J."/>
            <person name="Kronmiller B."/>
            <person name="Shen D."/>
            <person name="Strem M.D."/>
            <person name="Melnick R.L."/>
            <person name="Guiltinan M.J."/>
            <person name="Tyler B.M."/>
            <person name="Meinhardt L.W."/>
            <person name="Bailey B.A."/>
        </authorList>
    </citation>
    <scope>NUCLEOTIDE SEQUENCE [LARGE SCALE GENOMIC DNA]</scope>
    <source>
        <strain evidence="16">zdho120</strain>
    </source>
</reference>
<sequence>MYCWDVVDGTCGLDLSDHGQEAIFRVKDNIAREAILSGVPEEDAEMICQEETAQAMWNRFVDKQTKREYSNYIFARTEFYSNGYTPDKSMDQWLREMEKFRRELLHYGMQVSDADFAETLLGHVSRTHRDVVRQFSKHYVVRQDGGADRPVPMATQVMNALRAELVLDEKDEHSISVCSACNKKNQNQGKGKQQQKKSKYKAKIHNQKVDNPQGSQRKVTRKCYKCGKIGHIRPNCPELQDAAAAEKPAESEFKRWEKKKVTFERDEDDQPTRLVERRKNSSAICCNVRGNPVAKKRVSSSSELEWVLDSASDVHVCNQQDILNNLRVDVTHSFESYDGAVKENELVGDVHLRVRNNKQPHADITLPFTSVLLMTGAPENVLSQDLLEGNGWNVKFGWINSQRVCWIRKDDIELLLKKERRRYRLKATAVEAYSVASLGRKAQEQRRSDSKALTKWHLRFAHLNYAMLRQMARKGVATGMESELPAVSEGDEPCWNCKMATMTRMSYKRTVTRRATRPMQKILSDMCYVGVETYDRYAHFQLVQDEASRYLWGFFLRRKEEATQVVLTHLKWIIAQGHKIEVFNSDQGRELLNNTMKTFLQGHGIEYTWTNAYSPEENGLVEKINGVVMARVRTLLSTANMPNKLWSEAFKFTIEVNNVSATSALDGDTPYCRRYGERPDVSSLRTWGCVVMIFTPKVLGQNKLENPGKPGLFMGFAKHSDSYRVHNLLNGHIDEVRSMEFEEDWTVEQSYVNRLLINRYGKGRSSLLPTVIPYIRLPVVHQREASVSQGLSDCGADRSAKRLCTGGDRTVCVVPDTVGGALGGAAAPTQVVPAGPAQSGGNALRLRSVVRDGGERDSADLPNSSRVDFTDATPARPAVPSVGATDGEDIPVNDDTEFADVNFDGHDDAVAMEGDDQWRCDCHQDPDDALDRLVEYDDGNADDEDDDVENDGWSGSPATASFRRSTRVRRPNVRLQDYDVDIPASLVIQAVNLLLEPQSVQEALRSPDVDQWKKALETEYAELMRNNTWELVERPKGKKILTSRWVFVRKQNAKGEVVRHRARLTIKGCQQEFGVNYWETYAPMVSFEAVKLVLLLALHYDLLCEHIDFVTAFLNGPIGEDVEIYMEMPKYFDDGSGQVCRLLRSLYGLKQAPLIWYQVLDKHLRSCGFQRSKMDNGVYWRVVGGSTIFLTVYVDDIIIAASVENIKLVIGELEDKFKLKDLGHVKLLLGMEINYVPGQVMWISQRGQIEKMLKRFGMENCRAVPTPQTVGELPMPATSDGEGVNDPDLPYRAIVGCLQYLVQGSRPELANAVRTLGKYLNKYTRENFVMEKRVLRYLQGKRDYGLVLHKVVSPDLHFMAYADADLGNEKDGRYSITGYVLQVNGCTYAYKSRRQRIVTDDTCCAEFVAASECSIMIIWTHNLCKELNLKRHVPTILYQDNQAAITVLTKAKGNYKTKSVDLKYHKVRDYHERDEFEVRYCPTTEMLADIITKALGPKVFFKFREQLNVMPLPIAIADGEASEGDN</sequence>
<dbReference type="PROSITE" id="PS50994">
    <property type="entry name" value="INTEGRASE"/>
    <property type="match status" value="1"/>
</dbReference>
<dbReference type="GO" id="GO:0008270">
    <property type="term" value="F:zinc ion binding"/>
    <property type="evidence" value="ECO:0007669"/>
    <property type="project" value="UniProtKB-KW"/>
</dbReference>
<dbReference type="EMBL" id="NBNE01000913">
    <property type="protein sequence ID" value="OWZ16541.1"/>
    <property type="molecule type" value="Genomic_DNA"/>
</dbReference>
<evidence type="ECO:0000256" key="1">
    <source>
        <dbReference type="ARBA" id="ARBA00022722"/>
    </source>
</evidence>
<dbReference type="SUPFAM" id="SSF57756">
    <property type="entry name" value="Retrovirus zinc finger-like domains"/>
    <property type="match status" value="1"/>
</dbReference>
<keyword evidence="1" id="KW-0540">Nuclease</keyword>
<evidence type="ECO:0000256" key="3">
    <source>
        <dbReference type="ARBA" id="ARBA00022759"/>
    </source>
</evidence>
<comment type="caution">
    <text evidence="15">The sequence shown here is derived from an EMBL/GenBank/DDBJ whole genome shotgun (WGS) entry which is preliminary data.</text>
</comment>
<dbReference type="Gene3D" id="3.30.420.10">
    <property type="entry name" value="Ribonuclease H-like superfamily/Ribonuclease H"/>
    <property type="match status" value="1"/>
</dbReference>
<evidence type="ECO:0000256" key="6">
    <source>
        <dbReference type="ARBA" id="ARBA00022908"/>
    </source>
</evidence>
<keyword evidence="5" id="KW-0460">Magnesium</keyword>
<feature type="compositionally biased region" description="Basic residues" evidence="12">
    <location>
        <begin position="193"/>
        <end position="206"/>
    </location>
</feature>
<dbReference type="InterPro" id="IPR043502">
    <property type="entry name" value="DNA/RNA_pol_sf"/>
</dbReference>
<keyword evidence="9" id="KW-0233">DNA recombination</keyword>
<dbReference type="InterPro" id="IPR036397">
    <property type="entry name" value="RNaseH_sf"/>
</dbReference>
<dbReference type="Pfam" id="PF00098">
    <property type="entry name" value="zf-CCHC"/>
    <property type="match status" value="1"/>
</dbReference>
<dbReference type="GO" id="GO:0016787">
    <property type="term" value="F:hydrolase activity"/>
    <property type="evidence" value="ECO:0007669"/>
    <property type="project" value="UniProtKB-KW"/>
</dbReference>
<accession>A0A225WFP5</accession>
<evidence type="ECO:0000256" key="8">
    <source>
        <dbReference type="ARBA" id="ARBA00022932"/>
    </source>
</evidence>
<feature type="compositionally biased region" description="Low complexity" evidence="12">
    <location>
        <begin position="183"/>
        <end position="192"/>
    </location>
</feature>